<dbReference type="AlphaFoldDB" id="A0A8X6HQF8"/>
<protein>
    <submittedName>
        <fullName evidence="1">Uncharacterized protein</fullName>
    </submittedName>
</protein>
<accession>A0A8X6HQF8</accession>
<dbReference type="EMBL" id="BMAO01028943">
    <property type="protein sequence ID" value="GFR28277.1"/>
    <property type="molecule type" value="Genomic_DNA"/>
</dbReference>
<keyword evidence="2" id="KW-1185">Reference proteome</keyword>
<sequence>MPSFFEIFLFELAIEIIKHCTVKTQAKPRSEIETSVSFDPLSLPNDNSGVPLVRSVMIYRICQALELEAILAISNDINPEMTKPRNVKRITPSPVVYSVTLSKMCEALDLKVELRPENERPFLLTKKGNKFLWFILPQSFAFAKHCNSMHSWQTPQSNRQKYNIKTSENYYHQNMFIITIKVRPRLIIIS</sequence>
<organism evidence="1 2">
    <name type="scientific">Trichonephila clavata</name>
    <name type="common">Joro spider</name>
    <name type="synonym">Nephila clavata</name>
    <dbReference type="NCBI Taxonomy" id="2740835"/>
    <lineage>
        <taxon>Eukaryota</taxon>
        <taxon>Metazoa</taxon>
        <taxon>Ecdysozoa</taxon>
        <taxon>Arthropoda</taxon>
        <taxon>Chelicerata</taxon>
        <taxon>Arachnida</taxon>
        <taxon>Araneae</taxon>
        <taxon>Araneomorphae</taxon>
        <taxon>Entelegynae</taxon>
        <taxon>Araneoidea</taxon>
        <taxon>Nephilidae</taxon>
        <taxon>Trichonephila</taxon>
    </lineage>
</organism>
<comment type="caution">
    <text evidence="1">The sequence shown here is derived from an EMBL/GenBank/DDBJ whole genome shotgun (WGS) entry which is preliminary data.</text>
</comment>
<reference evidence="1" key="1">
    <citation type="submission" date="2020-07" db="EMBL/GenBank/DDBJ databases">
        <title>Multicomponent nature underlies the extraordinary mechanical properties of spider dragline silk.</title>
        <authorList>
            <person name="Kono N."/>
            <person name="Nakamura H."/>
            <person name="Mori M."/>
            <person name="Yoshida Y."/>
            <person name="Ohtoshi R."/>
            <person name="Malay A.D."/>
            <person name="Moran D.A.P."/>
            <person name="Tomita M."/>
            <person name="Numata K."/>
            <person name="Arakawa K."/>
        </authorList>
    </citation>
    <scope>NUCLEOTIDE SEQUENCE</scope>
</reference>
<evidence type="ECO:0000313" key="1">
    <source>
        <dbReference type="EMBL" id="GFR28277.1"/>
    </source>
</evidence>
<gene>
    <name evidence="1" type="ORF">TNCT_442281</name>
</gene>
<dbReference type="Proteomes" id="UP000887116">
    <property type="component" value="Unassembled WGS sequence"/>
</dbReference>
<name>A0A8X6HQF8_TRICU</name>
<evidence type="ECO:0000313" key="2">
    <source>
        <dbReference type="Proteomes" id="UP000887116"/>
    </source>
</evidence>
<proteinExistence type="predicted"/>